<sequence>MQIFAGDDSNAVCDLDTDDESCFYCYDTETKRCFELDSPAAPAPLLARLHQAHGLNKIRKIIASLRHLITSTLINLGGSRASIRGCLCLGKNKQEKRKVIERTTRVFPRSKDRWVRGRGCASTRQLIEVSKDSKTSWLIYRTLSPLATAPLFGSGESGVYSV</sequence>
<keyword evidence="2" id="KW-1185">Reference proteome</keyword>
<name>A0A4C1URF3_EUMVA</name>
<dbReference type="Proteomes" id="UP000299102">
    <property type="component" value="Unassembled WGS sequence"/>
</dbReference>
<reference evidence="1 2" key="1">
    <citation type="journal article" date="2019" name="Commun. Biol.">
        <title>The bagworm genome reveals a unique fibroin gene that provides high tensile strength.</title>
        <authorList>
            <person name="Kono N."/>
            <person name="Nakamura H."/>
            <person name="Ohtoshi R."/>
            <person name="Tomita M."/>
            <person name="Numata K."/>
            <person name="Arakawa K."/>
        </authorList>
    </citation>
    <scope>NUCLEOTIDE SEQUENCE [LARGE SCALE GENOMIC DNA]</scope>
</reference>
<comment type="caution">
    <text evidence="1">The sequence shown here is derived from an EMBL/GenBank/DDBJ whole genome shotgun (WGS) entry which is preliminary data.</text>
</comment>
<accession>A0A4C1URF3</accession>
<protein>
    <submittedName>
        <fullName evidence="1">Uncharacterized protein</fullName>
    </submittedName>
</protein>
<evidence type="ECO:0000313" key="1">
    <source>
        <dbReference type="EMBL" id="GBP28556.1"/>
    </source>
</evidence>
<dbReference type="AlphaFoldDB" id="A0A4C1URF3"/>
<dbReference type="EMBL" id="BGZK01000208">
    <property type="protein sequence ID" value="GBP28556.1"/>
    <property type="molecule type" value="Genomic_DNA"/>
</dbReference>
<proteinExistence type="predicted"/>
<organism evidence="1 2">
    <name type="scientific">Eumeta variegata</name>
    <name type="common">Bagworm moth</name>
    <name type="synonym">Eumeta japonica</name>
    <dbReference type="NCBI Taxonomy" id="151549"/>
    <lineage>
        <taxon>Eukaryota</taxon>
        <taxon>Metazoa</taxon>
        <taxon>Ecdysozoa</taxon>
        <taxon>Arthropoda</taxon>
        <taxon>Hexapoda</taxon>
        <taxon>Insecta</taxon>
        <taxon>Pterygota</taxon>
        <taxon>Neoptera</taxon>
        <taxon>Endopterygota</taxon>
        <taxon>Lepidoptera</taxon>
        <taxon>Glossata</taxon>
        <taxon>Ditrysia</taxon>
        <taxon>Tineoidea</taxon>
        <taxon>Psychidae</taxon>
        <taxon>Oiketicinae</taxon>
        <taxon>Eumeta</taxon>
    </lineage>
</organism>
<gene>
    <name evidence="1" type="ORF">EVAR_23021_1</name>
</gene>
<evidence type="ECO:0000313" key="2">
    <source>
        <dbReference type="Proteomes" id="UP000299102"/>
    </source>
</evidence>